<accession>A0ABP8DE38</accession>
<dbReference type="InterPro" id="IPR011006">
    <property type="entry name" value="CheY-like_superfamily"/>
</dbReference>
<evidence type="ECO:0000259" key="5">
    <source>
        <dbReference type="PROSITE" id="PS50043"/>
    </source>
</evidence>
<dbReference type="InterPro" id="IPR058245">
    <property type="entry name" value="NreC/VraR/RcsB-like_REC"/>
</dbReference>
<dbReference type="InterPro" id="IPR001789">
    <property type="entry name" value="Sig_transdc_resp-reg_receiver"/>
</dbReference>
<dbReference type="InterPro" id="IPR039420">
    <property type="entry name" value="WalR-like"/>
</dbReference>
<reference evidence="8" key="1">
    <citation type="journal article" date="2019" name="Int. J. Syst. Evol. Microbiol.">
        <title>The Global Catalogue of Microorganisms (GCM) 10K type strain sequencing project: providing services to taxonomists for standard genome sequencing and annotation.</title>
        <authorList>
            <consortium name="The Broad Institute Genomics Platform"/>
            <consortium name="The Broad Institute Genome Sequencing Center for Infectious Disease"/>
            <person name="Wu L."/>
            <person name="Ma J."/>
        </authorList>
    </citation>
    <scope>NUCLEOTIDE SEQUENCE [LARGE SCALE GENOMIC DNA]</scope>
    <source>
        <strain evidence="8">JCM 17441</strain>
    </source>
</reference>
<dbReference type="CDD" id="cd06170">
    <property type="entry name" value="LuxR_C_like"/>
    <property type="match status" value="1"/>
</dbReference>
<evidence type="ECO:0000259" key="6">
    <source>
        <dbReference type="PROSITE" id="PS50110"/>
    </source>
</evidence>
<dbReference type="SUPFAM" id="SSF46894">
    <property type="entry name" value="C-terminal effector domain of the bipartite response regulators"/>
    <property type="match status" value="1"/>
</dbReference>
<dbReference type="PANTHER" id="PTHR43214:SF43">
    <property type="entry name" value="TWO-COMPONENT RESPONSE REGULATOR"/>
    <property type="match status" value="1"/>
</dbReference>
<dbReference type="RefSeq" id="WP_345130511.1">
    <property type="nucleotide sequence ID" value="NZ_BAABAT010000016.1"/>
</dbReference>
<evidence type="ECO:0000256" key="3">
    <source>
        <dbReference type="PROSITE-ProRule" id="PRU00169"/>
    </source>
</evidence>
<keyword evidence="1 3" id="KW-0597">Phosphoprotein</keyword>
<evidence type="ECO:0000313" key="8">
    <source>
        <dbReference type="Proteomes" id="UP001500620"/>
    </source>
</evidence>
<feature type="region of interest" description="Disordered" evidence="4">
    <location>
        <begin position="211"/>
        <end position="253"/>
    </location>
</feature>
<evidence type="ECO:0000256" key="2">
    <source>
        <dbReference type="ARBA" id="ARBA00023125"/>
    </source>
</evidence>
<dbReference type="InterPro" id="IPR016032">
    <property type="entry name" value="Sig_transdc_resp-reg_C-effctor"/>
</dbReference>
<dbReference type="Gene3D" id="3.40.50.2300">
    <property type="match status" value="1"/>
</dbReference>
<feature type="domain" description="Response regulatory" evidence="6">
    <location>
        <begin position="3"/>
        <end position="119"/>
    </location>
</feature>
<sequence length="253" mass="27375">MVNVLIVDDHEVVRRGLRFMLAQEPGFEVVGEAADGEAALVAIRRCRPDVVLLDLMMPGLDGLGVLHRLRGEAWRPAVIVLTSYADEHKAIEAMLAGALSYLPKTITGERVFEAVRAAGAGGSVIEPAGSLVHRRREHDRGGPLERLSARERDVLAELSRGRSNREIARSLSLGEQTVKSHVSSILTKLDLQDRTQAAIFGLQHGLVPLGEALRGGRDRPDRQPAATETRAPVDRWPAPDDGGGRGRDGYAVA</sequence>
<feature type="compositionally biased region" description="Basic and acidic residues" evidence="4">
    <location>
        <begin position="242"/>
        <end position="253"/>
    </location>
</feature>
<gene>
    <name evidence="7" type="ORF">GCM10022255_054320</name>
</gene>
<name>A0ABP8DE38_9ACTN</name>
<evidence type="ECO:0000256" key="1">
    <source>
        <dbReference type="ARBA" id="ARBA00022553"/>
    </source>
</evidence>
<dbReference type="PANTHER" id="PTHR43214">
    <property type="entry name" value="TWO-COMPONENT RESPONSE REGULATOR"/>
    <property type="match status" value="1"/>
</dbReference>
<protein>
    <submittedName>
        <fullName evidence="7">Response regulator transcription factor</fullName>
    </submittedName>
</protein>
<dbReference type="SUPFAM" id="SSF52172">
    <property type="entry name" value="CheY-like"/>
    <property type="match status" value="1"/>
</dbReference>
<organism evidence="7 8">
    <name type="scientific">Dactylosporangium darangshiense</name>
    <dbReference type="NCBI Taxonomy" id="579108"/>
    <lineage>
        <taxon>Bacteria</taxon>
        <taxon>Bacillati</taxon>
        <taxon>Actinomycetota</taxon>
        <taxon>Actinomycetes</taxon>
        <taxon>Micromonosporales</taxon>
        <taxon>Micromonosporaceae</taxon>
        <taxon>Dactylosporangium</taxon>
    </lineage>
</organism>
<evidence type="ECO:0000313" key="7">
    <source>
        <dbReference type="EMBL" id="GAA4253443.1"/>
    </source>
</evidence>
<dbReference type="CDD" id="cd17535">
    <property type="entry name" value="REC_NarL-like"/>
    <property type="match status" value="1"/>
</dbReference>
<keyword evidence="2" id="KW-0238">DNA-binding</keyword>
<dbReference type="SMART" id="SM00448">
    <property type="entry name" value="REC"/>
    <property type="match status" value="1"/>
</dbReference>
<dbReference type="Proteomes" id="UP001500620">
    <property type="component" value="Unassembled WGS sequence"/>
</dbReference>
<dbReference type="Pfam" id="PF00196">
    <property type="entry name" value="GerE"/>
    <property type="match status" value="1"/>
</dbReference>
<evidence type="ECO:0000256" key="4">
    <source>
        <dbReference type="SAM" id="MobiDB-lite"/>
    </source>
</evidence>
<dbReference type="PROSITE" id="PS50110">
    <property type="entry name" value="RESPONSE_REGULATORY"/>
    <property type="match status" value="1"/>
</dbReference>
<dbReference type="SMART" id="SM00421">
    <property type="entry name" value="HTH_LUXR"/>
    <property type="match status" value="1"/>
</dbReference>
<dbReference type="PROSITE" id="PS50043">
    <property type="entry name" value="HTH_LUXR_2"/>
    <property type="match status" value="1"/>
</dbReference>
<dbReference type="EMBL" id="BAABAT010000016">
    <property type="protein sequence ID" value="GAA4253443.1"/>
    <property type="molecule type" value="Genomic_DNA"/>
</dbReference>
<keyword evidence="8" id="KW-1185">Reference proteome</keyword>
<proteinExistence type="predicted"/>
<comment type="caution">
    <text evidence="7">The sequence shown here is derived from an EMBL/GenBank/DDBJ whole genome shotgun (WGS) entry which is preliminary data.</text>
</comment>
<feature type="domain" description="HTH luxR-type" evidence="5">
    <location>
        <begin position="140"/>
        <end position="205"/>
    </location>
</feature>
<feature type="modified residue" description="4-aspartylphosphate" evidence="3">
    <location>
        <position position="54"/>
    </location>
</feature>
<dbReference type="PRINTS" id="PR00038">
    <property type="entry name" value="HTHLUXR"/>
</dbReference>
<dbReference type="PROSITE" id="PS00622">
    <property type="entry name" value="HTH_LUXR_1"/>
    <property type="match status" value="1"/>
</dbReference>
<dbReference type="Pfam" id="PF00072">
    <property type="entry name" value="Response_reg"/>
    <property type="match status" value="1"/>
</dbReference>
<dbReference type="InterPro" id="IPR000792">
    <property type="entry name" value="Tscrpt_reg_LuxR_C"/>
</dbReference>